<feature type="domain" description="ABC transporter" evidence="8">
    <location>
        <begin position="6"/>
        <end position="257"/>
    </location>
</feature>
<sequence length="327" mass="35958">MAKNLLEIRNLKTYFHTKNAIIRAVDGVDIDVGEGQIVCIVGESGSGKSITSLSIMQLLSKPVGRIVQGEIRFEGQDLTKLSEKEMTNIRGDRISMIFQEPMTSLNPVMKVGEQISEVLLRHRSVSKAAAREKAVEMLRFVGVPRAEQIVKEYPHQLSGGMRQRVMIAMAMICEPKLLIADEPTTALDVTIQIQVLELMRQMRDELNTSIILITHDLGVVAEMADDVVVMYAGQVVESASADAIFDAPTHPYTQALLASIPSLEDERETLYSIPGTVPSAGAFPPGCRFADRCSQAQPSCKQAMPELREITPGHFVRCDLIRNGGKP</sequence>
<dbReference type="PROSITE" id="PS50893">
    <property type="entry name" value="ABC_TRANSPORTER_2"/>
    <property type="match status" value="1"/>
</dbReference>
<protein>
    <submittedName>
        <fullName evidence="9">ATP-binding cassette domain-containing protein</fullName>
    </submittedName>
</protein>
<dbReference type="GO" id="GO:0005524">
    <property type="term" value="F:ATP binding"/>
    <property type="evidence" value="ECO:0007669"/>
    <property type="project" value="UniProtKB-KW"/>
</dbReference>
<dbReference type="InterPro" id="IPR003593">
    <property type="entry name" value="AAA+_ATPase"/>
</dbReference>
<organism evidence="9 10">
    <name type="scientific">Paenibacillus planticolens</name>
    <dbReference type="NCBI Taxonomy" id="2654976"/>
    <lineage>
        <taxon>Bacteria</taxon>
        <taxon>Bacillati</taxon>
        <taxon>Bacillota</taxon>
        <taxon>Bacilli</taxon>
        <taxon>Bacillales</taxon>
        <taxon>Paenibacillaceae</taxon>
        <taxon>Paenibacillus</taxon>
    </lineage>
</organism>
<dbReference type="PROSITE" id="PS00211">
    <property type="entry name" value="ABC_TRANSPORTER_1"/>
    <property type="match status" value="1"/>
</dbReference>
<evidence type="ECO:0000256" key="2">
    <source>
        <dbReference type="ARBA" id="ARBA00005417"/>
    </source>
</evidence>
<comment type="caution">
    <text evidence="9">The sequence shown here is derived from an EMBL/GenBank/DDBJ whole genome shotgun (WGS) entry which is preliminary data.</text>
</comment>
<dbReference type="InterPro" id="IPR050388">
    <property type="entry name" value="ABC_Ni/Peptide_Import"/>
</dbReference>
<dbReference type="PANTHER" id="PTHR43297">
    <property type="entry name" value="OLIGOPEPTIDE TRANSPORT ATP-BINDING PROTEIN APPD"/>
    <property type="match status" value="1"/>
</dbReference>
<keyword evidence="5" id="KW-0547">Nucleotide-binding</keyword>
<dbReference type="RefSeq" id="WP_171687587.1">
    <property type="nucleotide sequence ID" value="NZ_WHNZ01000086.1"/>
</dbReference>
<evidence type="ECO:0000256" key="4">
    <source>
        <dbReference type="ARBA" id="ARBA00022475"/>
    </source>
</evidence>
<keyword evidence="7" id="KW-0472">Membrane</keyword>
<keyword evidence="4" id="KW-1003">Cell membrane</keyword>
<dbReference type="InterPro" id="IPR017871">
    <property type="entry name" value="ABC_transporter-like_CS"/>
</dbReference>
<comment type="subcellular location">
    <subcellularLocation>
        <location evidence="1">Cell membrane</location>
        <topology evidence="1">Peripheral membrane protein</topology>
    </subcellularLocation>
</comment>
<dbReference type="SMART" id="SM00382">
    <property type="entry name" value="AAA"/>
    <property type="match status" value="1"/>
</dbReference>
<dbReference type="EMBL" id="WHNZ01000086">
    <property type="protein sequence ID" value="NOV04786.1"/>
    <property type="molecule type" value="Genomic_DNA"/>
</dbReference>
<evidence type="ECO:0000256" key="1">
    <source>
        <dbReference type="ARBA" id="ARBA00004202"/>
    </source>
</evidence>
<evidence type="ECO:0000313" key="9">
    <source>
        <dbReference type="EMBL" id="NOV04786.1"/>
    </source>
</evidence>
<keyword evidence="10" id="KW-1185">Reference proteome</keyword>
<dbReference type="Proteomes" id="UP000618579">
    <property type="component" value="Unassembled WGS sequence"/>
</dbReference>
<evidence type="ECO:0000256" key="6">
    <source>
        <dbReference type="ARBA" id="ARBA00022840"/>
    </source>
</evidence>
<accession>A0ABX1ZXL6</accession>
<gene>
    <name evidence="9" type="ORF">GC097_32980</name>
</gene>
<evidence type="ECO:0000256" key="5">
    <source>
        <dbReference type="ARBA" id="ARBA00022741"/>
    </source>
</evidence>
<proteinExistence type="inferred from homology"/>
<dbReference type="Gene3D" id="3.40.50.300">
    <property type="entry name" value="P-loop containing nucleotide triphosphate hydrolases"/>
    <property type="match status" value="1"/>
</dbReference>
<dbReference type="PANTHER" id="PTHR43297:SF2">
    <property type="entry name" value="DIPEPTIDE TRANSPORT ATP-BINDING PROTEIN DPPD"/>
    <property type="match status" value="1"/>
</dbReference>
<name>A0ABX1ZXL6_9BACL</name>
<dbReference type="InterPro" id="IPR027417">
    <property type="entry name" value="P-loop_NTPase"/>
</dbReference>
<dbReference type="Pfam" id="PF08352">
    <property type="entry name" value="oligo_HPY"/>
    <property type="match status" value="1"/>
</dbReference>
<dbReference type="NCBIfam" id="TIGR01727">
    <property type="entry name" value="oligo_HPY"/>
    <property type="match status" value="1"/>
</dbReference>
<evidence type="ECO:0000256" key="3">
    <source>
        <dbReference type="ARBA" id="ARBA00022448"/>
    </source>
</evidence>
<dbReference type="CDD" id="cd03257">
    <property type="entry name" value="ABC_NikE_OppD_transporters"/>
    <property type="match status" value="1"/>
</dbReference>
<evidence type="ECO:0000313" key="10">
    <source>
        <dbReference type="Proteomes" id="UP000618579"/>
    </source>
</evidence>
<dbReference type="Pfam" id="PF00005">
    <property type="entry name" value="ABC_tran"/>
    <property type="match status" value="1"/>
</dbReference>
<reference evidence="9 10" key="1">
    <citation type="submission" date="2019-10" db="EMBL/GenBank/DDBJ databases">
        <title>Description of Paenibacillus pedi sp. nov.</title>
        <authorList>
            <person name="Carlier A."/>
            <person name="Qi S."/>
        </authorList>
    </citation>
    <scope>NUCLEOTIDE SEQUENCE [LARGE SCALE GENOMIC DNA]</scope>
    <source>
        <strain evidence="9 10">LMG 31457</strain>
    </source>
</reference>
<evidence type="ECO:0000256" key="7">
    <source>
        <dbReference type="ARBA" id="ARBA00023136"/>
    </source>
</evidence>
<dbReference type="InterPro" id="IPR003439">
    <property type="entry name" value="ABC_transporter-like_ATP-bd"/>
</dbReference>
<evidence type="ECO:0000259" key="8">
    <source>
        <dbReference type="PROSITE" id="PS50893"/>
    </source>
</evidence>
<keyword evidence="3" id="KW-0813">Transport</keyword>
<keyword evidence="6 9" id="KW-0067">ATP-binding</keyword>
<comment type="similarity">
    <text evidence="2">Belongs to the ABC transporter superfamily.</text>
</comment>
<dbReference type="InterPro" id="IPR013563">
    <property type="entry name" value="Oligopep_ABC_C"/>
</dbReference>
<dbReference type="SUPFAM" id="SSF52540">
    <property type="entry name" value="P-loop containing nucleoside triphosphate hydrolases"/>
    <property type="match status" value="1"/>
</dbReference>